<dbReference type="EMBL" id="BAAAUV010000013">
    <property type="protein sequence ID" value="GAA3223034.1"/>
    <property type="molecule type" value="Genomic_DNA"/>
</dbReference>
<evidence type="ECO:0000313" key="3">
    <source>
        <dbReference type="Proteomes" id="UP001501237"/>
    </source>
</evidence>
<dbReference type="Proteomes" id="UP001501237">
    <property type="component" value="Unassembled WGS sequence"/>
</dbReference>
<feature type="region of interest" description="Disordered" evidence="1">
    <location>
        <begin position="51"/>
        <end position="75"/>
    </location>
</feature>
<reference evidence="3" key="1">
    <citation type="journal article" date="2019" name="Int. J. Syst. Evol. Microbiol.">
        <title>The Global Catalogue of Microorganisms (GCM) 10K type strain sequencing project: providing services to taxonomists for standard genome sequencing and annotation.</title>
        <authorList>
            <consortium name="The Broad Institute Genomics Platform"/>
            <consortium name="The Broad Institute Genome Sequencing Center for Infectious Disease"/>
            <person name="Wu L."/>
            <person name="Ma J."/>
        </authorList>
    </citation>
    <scope>NUCLEOTIDE SEQUENCE [LARGE SCALE GENOMIC DNA]</scope>
    <source>
        <strain evidence="3">JCM 9377</strain>
    </source>
</reference>
<comment type="caution">
    <text evidence="2">The sequence shown here is derived from an EMBL/GenBank/DDBJ whole genome shotgun (WGS) entry which is preliminary data.</text>
</comment>
<evidence type="ECO:0000256" key="1">
    <source>
        <dbReference type="SAM" id="MobiDB-lite"/>
    </source>
</evidence>
<name>A0ABP6QDZ0_9ACTN</name>
<gene>
    <name evidence="2" type="ORF">GCM10010468_49240</name>
</gene>
<protein>
    <submittedName>
        <fullName evidence="2">Uncharacterized protein</fullName>
    </submittedName>
</protein>
<proteinExistence type="predicted"/>
<keyword evidence="3" id="KW-1185">Reference proteome</keyword>
<accession>A0ABP6QDZ0</accession>
<dbReference type="RefSeq" id="WP_344832453.1">
    <property type="nucleotide sequence ID" value="NZ_BAAAUV010000013.1"/>
</dbReference>
<sequence>MARQFGVRWPNGQVTILRGRPRVHAQVRIWRRGGIAAEAVTRLTNKDWTDPWHLDAEGPRNRRRPARAMVGGGAT</sequence>
<organism evidence="2 3">
    <name type="scientific">Actinocorallia longicatena</name>
    <dbReference type="NCBI Taxonomy" id="111803"/>
    <lineage>
        <taxon>Bacteria</taxon>
        <taxon>Bacillati</taxon>
        <taxon>Actinomycetota</taxon>
        <taxon>Actinomycetes</taxon>
        <taxon>Streptosporangiales</taxon>
        <taxon>Thermomonosporaceae</taxon>
        <taxon>Actinocorallia</taxon>
    </lineage>
</organism>
<feature type="compositionally biased region" description="Basic and acidic residues" evidence="1">
    <location>
        <begin position="51"/>
        <end position="60"/>
    </location>
</feature>
<evidence type="ECO:0000313" key="2">
    <source>
        <dbReference type="EMBL" id="GAA3223034.1"/>
    </source>
</evidence>